<dbReference type="Proteomes" id="UP000078540">
    <property type="component" value="Unassembled WGS sequence"/>
</dbReference>
<dbReference type="EMBL" id="KQ976741">
    <property type="protein sequence ID" value="KYM75601.1"/>
    <property type="molecule type" value="Genomic_DNA"/>
</dbReference>
<protein>
    <submittedName>
        <fullName evidence="1">Uncharacterized protein</fullName>
    </submittedName>
</protein>
<dbReference type="AlphaFoldDB" id="A0A195ATS7"/>
<keyword evidence="2" id="KW-1185">Reference proteome</keyword>
<name>A0A195ATS7_9HYME</name>
<organism evidence="1 2">
    <name type="scientific">Atta colombica</name>
    <dbReference type="NCBI Taxonomy" id="520822"/>
    <lineage>
        <taxon>Eukaryota</taxon>
        <taxon>Metazoa</taxon>
        <taxon>Ecdysozoa</taxon>
        <taxon>Arthropoda</taxon>
        <taxon>Hexapoda</taxon>
        <taxon>Insecta</taxon>
        <taxon>Pterygota</taxon>
        <taxon>Neoptera</taxon>
        <taxon>Endopterygota</taxon>
        <taxon>Hymenoptera</taxon>
        <taxon>Apocrita</taxon>
        <taxon>Aculeata</taxon>
        <taxon>Formicoidea</taxon>
        <taxon>Formicidae</taxon>
        <taxon>Myrmicinae</taxon>
        <taxon>Atta</taxon>
    </lineage>
</organism>
<reference evidence="1 2" key="1">
    <citation type="submission" date="2015-09" db="EMBL/GenBank/DDBJ databases">
        <title>Atta colombica WGS genome.</title>
        <authorList>
            <person name="Nygaard S."/>
            <person name="Hu H."/>
            <person name="Boomsma J."/>
            <person name="Zhang G."/>
        </authorList>
    </citation>
    <scope>NUCLEOTIDE SEQUENCE [LARGE SCALE GENOMIC DNA]</scope>
    <source>
        <strain evidence="1">Treedump-2</strain>
        <tissue evidence="1">Whole body</tissue>
    </source>
</reference>
<accession>A0A195ATS7</accession>
<gene>
    <name evidence="1" type="ORF">ALC53_14029</name>
</gene>
<evidence type="ECO:0000313" key="1">
    <source>
        <dbReference type="EMBL" id="KYM75601.1"/>
    </source>
</evidence>
<proteinExistence type="predicted"/>
<evidence type="ECO:0000313" key="2">
    <source>
        <dbReference type="Proteomes" id="UP000078540"/>
    </source>
</evidence>
<sequence length="224" mass="25364">MYHCLLDASFPAMSIELSRESSSRKGALYPLIRSTKQVIEVAFPCRAFQEYISTWIVYFLLPHLLLFHPFLSDYLTLKFIPRRIKQRKPVPSIWDLAIRSIDPQRTTYFVRRDDVASSAQRNREPFRRSNELGVTIKITGRGGCAKYCGTAPSPGNISFSSFRQSFTSNVNYLKRSPSCSTNMDMCMWLVKNTASSIAPNAAAWTHVMISSHRTNVALPTATLA</sequence>